<dbReference type="KEGG" id="glt:GlitD10_1035"/>
<dbReference type="InterPro" id="IPR012349">
    <property type="entry name" value="Split_barrel_FMN-bd"/>
</dbReference>
<dbReference type="Proteomes" id="UP000180235">
    <property type="component" value="Chromosome"/>
</dbReference>
<dbReference type="Gene3D" id="2.30.110.10">
    <property type="entry name" value="Electron Transport, Fmn-binding Protein, Chain A"/>
    <property type="match status" value="1"/>
</dbReference>
<accession>A0A1J0ABQ3</accession>
<dbReference type="STRING" id="1188229.GlitD10_1035"/>
<dbReference type="OrthoDB" id="5736591at2"/>
<dbReference type="InterPro" id="IPR024015">
    <property type="entry name" value="Pyridox_Oxase_FMN-dep_Alr4036"/>
</dbReference>
<dbReference type="PANTHER" id="PTHR28243">
    <property type="entry name" value="AGL049CP"/>
    <property type="match status" value="1"/>
</dbReference>
<name>A0A1J0ABQ3_9CYAN</name>
<dbReference type="NCBIfam" id="TIGR04026">
    <property type="entry name" value="PPOX_FMN_cyano"/>
    <property type="match status" value="1"/>
</dbReference>
<reference evidence="3 4" key="1">
    <citation type="submission" date="2016-10" db="EMBL/GenBank/DDBJ databases">
        <title>Description of Gloeomargarita lithophora gen. nov., sp. nov., a thylakoid-bearing basal-branching cyanobacterium with intracellular carbonates, and proposal for Gloeomargaritales ord. nov.</title>
        <authorList>
            <person name="Moreira D."/>
            <person name="Tavera R."/>
            <person name="Benzerara K."/>
            <person name="Skouri-Panet F."/>
            <person name="Couradeau E."/>
            <person name="Gerard E."/>
            <person name="Loussert C."/>
            <person name="Novelo E."/>
            <person name="Zivanovic Y."/>
            <person name="Lopez-Garcia P."/>
        </authorList>
    </citation>
    <scope>NUCLEOTIDE SEQUENCE [LARGE SCALE GENOMIC DNA]</scope>
    <source>
        <strain evidence="3 4">D10</strain>
    </source>
</reference>
<dbReference type="GO" id="GO:0010181">
    <property type="term" value="F:FMN binding"/>
    <property type="evidence" value="ECO:0007669"/>
    <property type="project" value="InterPro"/>
</dbReference>
<proteinExistence type="predicted"/>
<dbReference type="InterPro" id="IPR024624">
    <property type="entry name" value="Pyridox_Oxase_Alr4036_FMN-bd"/>
</dbReference>
<evidence type="ECO:0000259" key="2">
    <source>
        <dbReference type="Pfam" id="PF12766"/>
    </source>
</evidence>
<keyword evidence="4" id="KW-1185">Reference proteome</keyword>
<dbReference type="AlphaFoldDB" id="A0A1J0ABQ3"/>
<evidence type="ECO:0000313" key="4">
    <source>
        <dbReference type="Proteomes" id="UP000180235"/>
    </source>
</evidence>
<organism evidence="3 4">
    <name type="scientific">Gloeomargarita lithophora Alchichica-D10</name>
    <dbReference type="NCBI Taxonomy" id="1188229"/>
    <lineage>
        <taxon>Bacteria</taxon>
        <taxon>Bacillati</taxon>
        <taxon>Cyanobacteriota</taxon>
        <taxon>Cyanophyceae</taxon>
        <taxon>Gloeomargaritales</taxon>
        <taxon>Gloeomargaritaceae</taxon>
        <taxon>Gloeomargarita</taxon>
    </lineage>
</organism>
<feature type="compositionally biased region" description="Polar residues" evidence="1">
    <location>
        <begin position="99"/>
        <end position="125"/>
    </location>
</feature>
<dbReference type="SUPFAM" id="SSF50475">
    <property type="entry name" value="FMN-binding split barrel"/>
    <property type="match status" value="1"/>
</dbReference>
<dbReference type="EMBL" id="CP017675">
    <property type="protein sequence ID" value="APB33355.1"/>
    <property type="molecule type" value="Genomic_DNA"/>
</dbReference>
<dbReference type="RefSeq" id="WP_071453949.1">
    <property type="nucleotide sequence ID" value="NZ_CP017675.1"/>
</dbReference>
<dbReference type="PANTHER" id="PTHR28243:SF1">
    <property type="entry name" value="PYRIDOXAMINE 5'-PHOSPHATE OXIDASE ALR4036 FAMILY FMN-BINDING DOMAIN-CONTAINING PROTEIN"/>
    <property type="match status" value="1"/>
</dbReference>
<dbReference type="Pfam" id="PF12766">
    <property type="entry name" value="Pyridox_oxase_2"/>
    <property type="match status" value="1"/>
</dbReference>
<evidence type="ECO:0000313" key="3">
    <source>
        <dbReference type="EMBL" id="APB33355.1"/>
    </source>
</evidence>
<gene>
    <name evidence="3" type="ORF">GlitD10_1035</name>
</gene>
<protein>
    <submittedName>
        <fullName evidence="3">Pyridoxamine 5'-phosphate oxidase-like protein</fullName>
    </submittedName>
</protein>
<evidence type="ECO:0000256" key="1">
    <source>
        <dbReference type="SAM" id="MobiDB-lite"/>
    </source>
</evidence>
<feature type="region of interest" description="Disordered" evidence="1">
    <location>
        <begin position="99"/>
        <end position="143"/>
    </location>
</feature>
<feature type="domain" description="Pyridoxamine 5'-phosphate oxidase Alr4036 family FMN-binding" evidence="2">
    <location>
        <begin position="4"/>
        <end position="96"/>
    </location>
</feature>
<sequence length="191" mass="22352">MILAPWRTPLARALHRNRSLPHSRYAQLATVDPQGCPHNRSIVFRGFPADTNTLEFITDQRSEKVSQIYQNPWGELCWYFPHTREQFRLAGELQIIDNSSTESPTQTARQHRWQSLSDTSRQQFTWPHPGHPRTGDLTTDVPDPTTPPDSFCLLWLHPQRVDHLELRGTPQNRYCYQQDKNQTWTVQEINP</sequence>